<evidence type="ECO:0000313" key="2">
    <source>
        <dbReference type="EMBL" id="VVO21242.1"/>
    </source>
</evidence>
<sequence>MTIIAITARLEIEPSRIEEYLQAAEVAIIGTRAEPGCRLYAFARDIQIPNVVWISEEWQSDAALSRHLQSKHITAFLRTTADIKLLDLDVRKYSVSAIGTVEPPVISA</sequence>
<dbReference type="Pfam" id="PF03992">
    <property type="entry name" value="ABM"/>
    <property type="match status" value="1"/>
</dbReference>
<dbReference type="InterPro" id="IPR050744">
    <property type="entry name" value="AI-2_Isomerase_LsrG"/>
</dbReference>
<feature type="domain" description="ABM" evidence="1">
    <location>
        <begin position="4"/>
        <end position="93"/>
    </location>
</feature>
<reference evidence="2 3" key="1">
    <citation type="submission" date="2019-09" db="EMBL/GenBank/DDBJ databases">
        <authorList>
            <person name="Chandra G."/>
            <person name="Truman W A."/>
        </authorList>
    </citation>
    <scope>NUCLEOTIDE SEQUENCE [LARGE SCALE GENOMIC DNA]</scope>
    <source>
        <strain evidence="2">PS691</strain>
    </source>
</reference>
<gene>
    <name evidence="2" type="ORF">PS691_04205</name>
</gene>
<dbReference type="GO" id="GO:0003824">
    <property type="term" value="F:catalytic activity"/>
    <property type="evidence" value="ECO:0007669"/>
    <property type="project" value="TreeGrafter"/>
</dbReference>
<dbReference type="OrthoDB" id="9812192at2"/>
<dbReference type="RefSeq" id="WP_150644057.1">
    <property type="nucleotide sequence ID" value="NZ_CABVHQ010000049.1"/>
</dbReference>
<dbReference type="Gene3D" id="3.30.70.100">
    <property type="match status" value="1"/>
</dbReference>
<dbReference type="InterPro" id="IPR011008">
    <property type="entry name" value="Dimeric_a/b-barrel"/>
</dbReference>
<dbReference type="PROSITE" id="PS51725">
    <property type="entry name" value="ABM"/>
    <property type="match status" value="1"/>
</dbReference>
<dbReference type="PANTHER" id="PTHR33336">
    <property type="entry name" value="QUINOL MONOOXYGENASE YGIN-RELATED"/>
    <property type="match status" value="1"/>
</dbReference>
<dbReference type="InterPro" id="IPR007138">
    <property type="entry name" value="ABM_dom"/>
</dbReference>
<accession>A0A5E7E4I5</accession>
<evidence type="ECO:0000259" key="1">
    <source>
        <dbReference type="PROSITE" id="PS51725"/>
    </source>
</evidence>
<dbReference type="Proteomes" id="UP000337909">
    <property type="component" value="Unassembled WGS sequence"/>
</dbReference>
<name>A0A5E7E4I5_PSEFL</name>
<dbReference type="AlphaFoldDB" id="A0A5E7E4I5"/>
<evidence type="ECO:0000313" key="3">
    <source>
        <dbReference type="Proteomes" id="UP000337909"/>
    </source>
</evidence>
<dbReference type="EMBL" id="CABVHQ010000049">
    <property type="protein sequence ID" value="VVO21242.1"/>
    <property type="molecule type" value="Genomic_DNA"/>
</dbReference>
<dbReference type="PANTHER" id="PTHR33336:SF3">
    <property type="entry name" value="ABM DOMAIN-CONTAINING PROTEIN"/>
    <property type="match status" value="1"/>
</dbReference>
<organism evidence="2 3">
    <name type="scientific">Pseudomonas fluorescens</name>
    <dbReference type="NCBI Taxonomy" id="294"/>
    <lineage>
        <taxon>Bacteria</taxon>
        <taxon>Pseudomonadati</taxon>
        <taxon>Pseudomonadota</taxon>
        <taxon>Gammaproteobacteria</taxon>
        <taxon>Pseudomonadales</taxon>
        <taxon>Pseudomonadaceae</taxon>
        <taxon>Pseudomonas</taxon>
    </lineage>
</organism>
<protein>
    <recommendedName>
        <fullName evidence="1">ABM domain-containing protein</fullName>
    </recommendedName>
</protein>
<dbReference type="SUPFAM" id="SSF54909">
    <property type="entry name" value="Dimeric alpha+beta barrel"/>
    <property type="match status" value="1"/>
</dbReference>
<proteinExistence type="predicted"/>